<feature type="transmembrane region" description="Helical" evidence="1">
    <location>
        <begin position="242"/>
        <end position="262"/>
    </location>
</feature>
<gene>
    <name evidence="3" type="ORF">Q664_27750</name>
</gene>
<keyword evidence="1" id="KW-0812">Transmembrane</keyword>
<keyword evidence="1" id="KW-1133">Transmembrane helix</keyword>
<protein>
    <recommendedName>
        <fullName evidence="2">DUF2157 domain-containing protein</fullName>
    </recommendedName>
</protein>
<feature type="transmembrane region" description="Helical" evidence="1">
    <location>
        <begin position="269"/>
        <end position="287"/>
    </location>
</feature>
<evidence type="ECO:0000256" key="1">
    <source>
        <dbReference type="SAM" id="Phobius"/>
    </source>
</evidence>
<feature type="transmembrane region" description="Helical" evidence="1">
    <location>
        <begin position="299"/>
        <end position="320"/>
    </location>
</feature>
<accession>A0A084SQ18</accession>
<keyword evidence="1" id="KW-0472">Membrane</keyword>
<feature type="transmembrane region" description="Helical" evidence="1">
    <location>
        <begin position="213"/>
        <end position="230"/>
    </location>
</feature>
<comment type="caution">
    <text evidence="3">The sequence shown here is derived from an EMBL/GenBank/DDBJ whole genome shotgun (WGS) entry which is preliminary data.</text>
</comment>
<dbReference type="EMBL" id="JPMI01000202">
    <property type="protein sequence ID" value="KFA90553.1"/>
    <property type="molecule type" value="Genomic_DNA"/>
</dbReference>
<dbReference type="InterPro" id="IPR018677">
    <property type="entry name" value="DUF2157"/>
</dbReference>
<evidence type="ECO:0000313" key="3">
    <source>
        <dbReference type="EMBL" id="KFA90553.1"/>
    </source>
</evidence>
<dbReference type="Proteomes" id="UP000028547">
    <property type="component" value="Unassembled WGS sequence"/>
</dbReference>
<sequence>MSHDLLDLAATPERLRTLADAGVLNPQDLEHALRLAVATPQRAAWRRFLSTVLLGFGSLLVLSGVIYFFAYNWAALHRFGKMGLLLAAILGACIAAWRLGETVAGQFALLFAAVLVGPLLAVFGQAYQTGADPYELFLGWSGLILPWVVLARFAPLWLLLLVLVNTGLSLFWFQVADGEGTTLTLVLALVNGAAWVAHEAFAARGVSWLRGRWMPRVLAMMTMAPLLGLGELQVAAPREGDSASIIGLGLLLVVMAAAYIFHRQVRSELFLLTLDAVSAMTLLTTLVGRFLFKTSRFDAGVFLVLALLIIGEVGLTVWWLRAEARGPEEA</sequence>
<feature type="transmembrane region" description="Helical" evidence="1">
    <location>
        <begin position="48"/>
        <end position="70"/>
    </location>
</feature>
<feature type="transmembrane region" description="Helical" evidence="1">
    <location>
        <begin position="181"/>
        <end position="201"/>
    </location>
</feature>
<organism evidence="3 4">
    <name type="scientific">Archangium violaceum Cb vi76</name>
    <dbReference type="NCBI Taxonomy" id="1406225"/>
    <lineage>
        <taxon>Bacteria</taxon>
        <taxon>Pseudomonadati</taxon>
        <taxon>Myxococcota</taxon>
        <taxon>Myxococcia</taxon>
        <taxon>Myxococcales</taxon>
        <taxon>Cystobacterineae</taxon>
        <taxon>Archangiaceae</taxon>
        <taxon>Archangium</taxon>
    </lineage>
</organism>
<evidence type="ECO:0000259" key="2">
    <source>
        <dbReference type="Pfam" id="PF09925"/>
    </source>
</evidence>
<proteinExistence type="predicted"/>
<name>A0A084SQ18_9BACT</name>
<feature type="transmembrane region" description="Helical" evidence="1">
    <location>
        <begin position="82"/>
        <end position="100"/>
    </location>
</feature>
<dbReference type="AlphaFoldDB" id="A0A084SQ18"/>
<reference evidence="3 4" key="1">
    <citation type="submission" date="2014-07" db="EMBL/GenBank/DDBJ databases">
        <title>Draft Genome Sequence of Gephyronic Acid Producer, Cystobacter violaceus Strain Cb vi76.</title>
        <authorList>
            <person name="Stevens D.C."/>
            <person name="Young J."/>
            <person name="Carmichael R."/>
            <person name="Tan J."/>
            <person name="Taylor R.E."/>
        </authorList>
    </citation>
    <scope>NUCLEOTIDE SEQUENCE [LARGE SCALE GENOMIC DNA]</scope>
    <source>
        <strain evidence="3 4">Cb vi76</strain>
    </source>
</reference>
<feature type="transmembrane region" description="Helical" evidence="1">
    <location>
        <begin position="107"/>
        <end position="127"/>
    </location>
</feature>
<evidence type="ECO:0000313" key="4">
    <source>
        <dbReference type="Proteomes" id="UP000028547"/>
    </source>
</evidence>
<feature type="transmembrane region" description="Helical" evidence="1">
    <location>
        <begin position="157"/>
        <end position="175"/>
    </location>
</feature>
<dbReference type="Pfam" id="PF09925">
    <property type="entry name" value="DUF2157"/>
    <property type="match status" value="1"/>
</dbReference>
<feature type="domain" description="DUF2157" evidence="2">
    <location>
        <begin position="18"/>
        <end position="157"/>
    </location>
</feature>
<dbReference type="RefSeq" id="WP_043401938.1">
    <property type="nucleotide sequence ID" value="NZ_JPMI01000202.1"/>
</dbReference>